<evidence type="ECO:0000256" key="11">
    <source>
        <dbReference type="ARBA" id="ARBA00031693"/>
    </source>
</evidence>
<dbReference type="SFLD" id="SFLDG01137">
    <property type="entry name" value="C1.6.1:_Phosphoserine_Phosphat"/>
    <property type="match status" value="1"/>
</dbReference>
<dbReference type="CDD" id="cd07500">
    <property type="entry name" value="HAD_PSP"/>
    <property type="match status" value="1"/>
</dbReference>
<dbReference type="SUPFAM" id="SSF56784">
    <property type="entry name" value="HAD-like"/>
    <property type="match status" value="1"/>
</dbReference>
<dbReference type="FunFam" id="3.40.50.1000:FF:000041">
    <property type="entry name" value="Phosphoserine phosphatase SerB"/>
    <property type="match status" value="1"/>
</dbReference>
<dbReference type="Pfam" id="PF00702">
    <property type="entry name" value="Hydrolase"/>
    <property type="match status" value="1"/>
</dbReference>
<dbReference type="InterPro" id="IPR004469">
    <property type="entry name" value="PSP"/>
</dbReference>
<dbReference type="InterPro" id="IPR002912">
    <property type="entry name" value="ACT_dom"/>
</dbReference>
<dbReference type="NCBIfam" id="TIGR00338">
    <property type="entry name" value="serB"/>
    <property type="match status" value="1"/>
</dbReference>
<dbReference type="GO" id="GO:0006564">
    <property type="term" value="P:L-serine biosynthetic process"/>
    <property type="evidence" value="ECO:0007669"/>
    <property type="project" value="UniProtKB-KW"/>
</dbReference>
<dbReference type="GO" id="GO:0036424">
    <property type="term" value="F:L-phosphoserine phosphatase activity"/>
    <property type="evidence" value="ECO:0007669"/>
    <property type="project" value="InterPro"/>
</dbReference>
<evidence type="ECO:0000256" key="2">
    <source>
        <dbReference type="ARBA" id="ARBA00005135"/>
    </source>
</evidence>
<dbReference type="SFLD" id="SFLDF00029">
    <property type="entry name" value="phosphoserine_phosphatase"/>
    <property type="match status" value="1"/>
</dbReference>
<dbReference type="InterPro" id="IPR045865">
    <property type="entry name" value="ACT-like_dom_sf"/>
</dbReference>
<keyword evidence="10" id="KW-0718">Serine biosynthesis</keyword>
<comment type="pathway">
    <text evidence="2">Amino-acid biosynthesis; L-serine biosynthesis; L-serine from 3-phospho-D-glycerate: step 3/3.</text>
</comment>
<accession>A0A0F5ISQ8</accession>
<evidence type="ECO:0000256" key="4">
    <source>
        <dbReference type="ARBA" id="ARBA00012640"/>
    </source>
</evidence>
<evidence type="ECO:0000256" key="13">
    <source>
        <dbReference type="ARBA" id="ARBA00048523"/>
    </source>
</evidence>
<dbReference type="Gene3D" id="3.30.70.260">
    <property type="match status" value="2"/>
</dbReference>
<evidence type="ECO:0000256" key="10">
    <source>
        <dbReference type="ARBA" id="ARBA00023299"/>
    </source>
</evidence>
<evidence type="ECO:0000256" key="7">
    <source>
        <dbReference type="ARBA" id="ARBA00022723"/>
    </source>
</evidence>
<keyword evidence="6" id="KW-0028">Amino-acid biosynthesis</keyword>
<dbReference type="InterPro" id="IPR036412">
    <property type="entry name" value="HAD-like_sf"/>
</dbReference>
<dbReference type="EMBL" id="AQHV01000021">
    <property type="protein sequence ID" value="KKB48599.1"/>
    <property type="molecule type" value="Genomic_DNA"/>
</dbReference>
<dbReference type="PATRIC" id="fig|927665.4.peg.3932"/>
<keyword evidence="9" id="KW-0460">Magnesium</keyword>
<dbReference type="AlphaFoldDB" id="A0A0F5ISQ8"/>
<sequence>MNFCLSKCHYLHITYLPLPYKTKNMGQKDEIILININGADRPGVTAALTEILAKNNAVILDIGQADIHDNLSLGILFQSCEGNSGDILKELLFKSYELDVNIRFNPITEQKYRKWVDMQGKNRYIITILGRKLTARQIAGVTRIVAEQGMNIDDIKRLTGRIPLDEDARTPKASVEFSVRGTPRDKELMKAEFMKLSAEQVMDISFQEDSMYRRMRRLICFDMDSTLIETEVIDELAVRAGVGDQVKAITESAMRGEIDFSESFRQRCALLKGLDVSVMQEIAENLPITEGVDRLMRILKKVGFKIAILSGGFTYFGNYLKQKYNIDYVYANELEVEDGKLTGRYVGDIVDGKRKAELLRLIAQVENVDIRQTVAVGDGANDLPMISIAGLGIAFHAKPKVKETAKQSISTIGLDGILYFLGYKDSYLDEQM</sequence>
<evidence type="ECO:0000313" key="17">
    <source>
        <dbReference type="Proteomes" id="UP000033047"/>
    </source>
</evidence>
<gene>
    <name evidence="16" type="ORF">HMPREF1535_03827</name>
</gene>
<comment type="catalytic activity">
    <reaction evidence="12">
        <text>O-phospho-L-serine + H2O = L-serine + phosphate</text>
        <dbReference type="Rhea" id="RHEA:21208"/>
        <dbReference type="ChEBI" id="CHEBI:15377"/>
        <dbReference type="ChEBI" id="CHEBI:33384"/>
        <dbReference type="ChEBI" id="CHEBI:43474"/>
        <dbReference type="ChEBI" id="CHEBI:57524"/>
        <dbReference type="EC" id="3.1.3.3"/>
    </reaction>
</comment>
<dbReference type="PANTHER" id="PTHR43344:SF2">
    <property type="entry name" value="PHOSPHOSERINE PHOSPHATASE"/>
    <property type="match status" value="1"/>
</dbReference>
<evidence type="ECO:0000256" key="3">
    <source>
        <dbReference type="ARBA" id="ARBA00009184"/>
    </source>
</evidence>
<evidence type="ECO:0000256" key="14">
    <source>
        <dbReference type="PIRSR" id="PIRSR604469-1"/>
    </source>
</evidence>
<dbReference type="GO" id="GO:0005737">
    <property type="term" value="C:cytoplasm"/>
    <property type="evidence" value="ECO:0007669"/>
    <property type="project" value="TreeGrafter"/>
</dbReference>
<dbReference type="PANTHER" id="PTHR43344">
    <property type="entry name" value="PHOSPHOSERINE PHOSPHATASE"/>
    <property type="match status" value="1"/>
</dbReference>
<comment type="catalytic activity">
    <reaction evidence="13">
        <text>O-phospho-D-serine + H2O = D-serine + phosphate</text>
        <dbReference type="Rhea" id="RHEA:24873"/>
        <dbReference type="ChEBI" id="CHEBI:15377"/>
        <dbReference type="ChEBI" id="CHEBI:35247"/>
        <dbReference type="ChEBI" id="CHEBI:43474"/>
        <dbReference type="ChEBI" id="CHEBI:58680"/>
        <dbReference type="EC" id="3.1.3.3"/>
    </reaction>
</comment>
<dbReference type="CDD" id="cd04871">
    <property type="entry name" value="ACT_PSP_2"/>
    <property type="match status" value="1"/>
</dbReference>
<keyword evidence="8" id="KW-0378">Hydrolase</keyword>
<dbReference type="Pfam" id="PF21086">
    <property type="entry name" value="ACT_PSP_2"/>
    <property type="match status" value="1"/>
</dbReference>
<keyword evidence="7" id="KW-0479">Metal-binding</keyword>
<evidence type="ECO:0000256" key="8">
    <source>
        <dbReference type="ARBA" id="ARBA00022801"/>
    </source>
</evidence>
<dbReference type="NCBIfam" id="TIGR01488">
    <property type="entry name" value="HAD-SF-IB"/>
    <property type="match status" value="1"/>
</dbReference>
<dbReference type="Proteomes" id="UP000033047">
    <property type="component" value="Unassembled WGS sequence"/>
</dbReference>
<evidence type="ECO:0000256" key="9">
    <source>
        <dbReference type="ARBA" id="ARBA00022842"/>
    </source>
</evidence>
<evidence type="ECO:0000256" key="1">
    <source>
        <dbReference type="ARBA" id="ARBA00001946"/>
    </source>
</evidence>
<name>A0A0F5ISQ8_9BACT</name>
<evidence type="ECO:0000256" key="6">
    <source>
        <dbReference type="ARBA" id="ARBA00022605"/>
    </source>
</evidence>
<protein>
    <recommendedName>
        <fullName evidence="5">Phosphoserine phosphatase</fullName>
        <ecNumber evidence="4">3.1.3.3</ecNumber>
    </recommendedName>
    <alternativeName>
        <fullName evidence="11">O-phosphoserine phosphohydrolase</fullName>
    </alternativeName>
</protein>
<feature type="active site" description="Proton donor" evidence="14">
    <location>
        <position position="224"/>
    </location>
</feature>
<dbReference type="Gene3D" id="3.40.50.1000">
    <property type="entry name" value="HAD superfamily/HAD-like"/>
    <property type="match status" value="1"/>
</dbReference>
<feature type="domain" description="ACT" evidence="15">
    <location>
        <begin position="33"/>
        <end position="110"/>
    </location>
</feature>
<dbReference type="SFLD" id="SFLDS00003">
    <property type="entry name" value="Haloacid_Dehalogenase"/>
    <property type="match status" value="1"/>
</dbReference>
<dbReference type="CDD" id="cd04870">
    <property type="entry name" value="ACT_PSP_1"/>
    <property type="match status" value="1"/>
</dbReference>
<feature type="active site" description="Nucleophile" evidence="14">
    <location>
        <position position="222"/>
    </location>
</feature>
<dbReference type="GO" id="GO:0000287">
    <property type="term" value="F:magnesium ion binding"/>
    <property type="evidence" value="ECO:0007669"/>
    <property type="project" value="TreeGrafter"/>
</dbReference>
<proteinExistence type="inferred from homology"/>
<dbReference type="SFLD" id="SFLDG01136">
    <property type="entry name" value="C1.6:_Phosphoserine_Phosphatas"/>
    <property type="match status" value="1"/>
</dbReference>
<organism evidence="16 17">
    <name type="scientific">Parabacteroides goldsteinii DSM 19448 = WAL 12034</name>
    <dbReference type="NCBI Taxonomy" id="927665"/>
    <lineage>
        <taxon>Bacteria</taxon>
        <taxon>Pseudomonadati</taxon>
        <taxon>Bacteroidota</taxon>
        <taxon>Bacteroidia</taxon>
        <taxon>Bacteroidales</taxon>
        <taxon>Tannerellaceae</taxon>
        <taxon>Parabacteroides</taxon>
    </lineage>
</organism>
<evidence type="ECO:0000256" key="5">
    <source>
        <dbReference type="ARBA" id="ARBA00015196"/>
    </source>
</evidence>
<dbReference type="Pfam" id="PF13740">
    <property type="entry name" value="ACT_6"/>
    <property type="match status" value="1"/>
</dbReference>
<comment type="cofactor">
    <cofactor evidence="1">
        <name>Mg(2+)</name>
        <dbReference type="ChEBI" id="CHEBI:18420"/>
    </cofactor>
</comment>
<dbReference type="SUPFAM" id="SSF55021">
    <property type="entry name" value="ACT-like"/>
    <property type="match status" value="1"/>
</dbReference>
<comment type="similarity">
    <text evidence="3">Belongs to the HAD-like hydrolase superfamily. SerB family.</text>
</comment>
<dbReference type="InterPro" id="IPR050582">
    <property type="entry name" value="HAD-like_SerB"/>
</dbReference>
<dbReference type="UniPathway" id="UPA00135">
    <property type="reaction ID" value="UER00198"/>
</dbReference>
<evidence type="ECO:0000256" key="12">
    <source>
        <dbReference type="ARBA" id="ARBA00048138"/>
    </source>
</evidence>
<evidence type="ECO:0000259" key="15">
    <source>
        <dbReference type="PROSITE" id="PS51671"/>
    </source>
</evidence>
<evidence type="ECO:0000313" key="16">
    <source>
        <dbReference type="EMBL" id="KKB48599.1"/>
    </source>
</evidence>
<dbReference type="PROSITE" id="PS51671">
    <property type="entry name" value="ACT"/>
    <property type="match status" value="1"/>
</dbReference>
<dbReference type="STRING" id="927665.HMPREF1535_03827"/>
<reference evidence="16 17" key="1">
    <citation type="submission" date="2013-04" db="EMBL/GenBank/DDBJ databases">
        <title>The Genome Sequence of Parabacteroides goldsteinii DSM 19448.</title>
        <authorList>
            <consortium name="The Broad Institute Genomics Platform"/>
            <person name="Earl A."/>
            <person name="Ward D."/>
            <person name="Feldgarden M."/>
            <person name="Gevers D."/>
            <person name="Martens E."/>
            <person name="Sakamoto M."/>
            <person name="Benno Y."/>
            <person name="Song Y."/>
            <person name="Liu C."/>
            <person name="Lee J."/>
            <person name="Bolanos M."/>
            <person name="Vaisanen M.L."/>
            <person name="Finegold S.M."/>
            <person name="Walker B."/>
            <person name="Young S."/>
            <person name="Zeng Q."/>
            <person name="Gargeya S."/>
            <person name="Fitzgerald M."/>
            <person name="Haas B."/>
            <person name="Abouelleil A."/>
            <person name="Allen A.W."/>
            <person name="Alvarado L."/>
            <person name="Arachchi H.M."/>
            <person name="Berlin A.M."/>
            <person name="Chapman S.B."/>
            <person name="Gainer-Dewar J."/>
            <person name="Goldberg J."/>
            <person name="Griggs A."/>
            <person name="Gujja S."/>
            <person name="Hansen M."/>
            <person name="Howarth C."/>
            <person name="Imamovic A."/>
            <person name="Ireland A."/>
            <person name="Larimer J."/>
            <person name="McCowan C."/>
            <person name="Murphy C."/>
            <person name="Pearson M."/>
            <person name="Poon T.W."/>
            <person name="Priest M."/>
            <person name="Roberts A."/>
            <person name="Saif S."/>
            <person name="Shea T."/>
            <person name="Sisk P."/>
            <person name="Sykes S."/>
            <person name="Wortman J."/>
            <person name="Nusbaum C."/>
            <person name="Birren B."/>
        </authorList>
    </citation>
    <scope>NUCLEOTIDE SEQUENCE [LARGE SCALE GENOMIC DNA]</scope>
    <source>
        <strain evidence="16 17">DSM 19448</strain>
    </source>
</reference>
<dbReference type="EC" id="3.1.3.3" evidence="4"/>
<comment type="caution">
    <text evidence="16">The sequence shown here is derived from an EMBL/GenBank/DDBJ whole genome shotgun (WGS) entry which is preliminary data.</text>
</comment>
<dbReference type="InterPro" id="IPR023214">
    <property type="entry name" value="HAD_sf"/>
</dbReference>
<dbReference type="InterPro" id="IPR049148">
    <property type="entry name" value="PSP_ACT"/>
</dbReference>
<dbReference type="HOGENOM" id="CLU_036368_1_0_10"/>